<sequence length="252" mass="27672">MGEMLFPVSIRSILLGPCMLLATACTAPRPNPYVVTPNPGEPLTSIPGPMPDFGPYTQVSEALLAACPVIIGQPHASIPVSRGDQNFSVYWRTASEYCAWLYSIDGTQVEMSLLTTSPVQDDPTRRRCDLPARVVDRRNPDAAVAYLVMLHNHPGGERISSPDLQSIAEMARIHGPTTRLGGQPISISIAAFFGEVREGKPECAGFYHYVPARSDEMLRYTVDNGRLMRKVVARVDWSENGIPKVLPVEERP</sequence>
<gene>
    <name evidence="2" type="ORF">ATI61_11261</name>
</gene>
<reference evidence="2 3" key="1">
    <citation type="submission" date="2018-08" db="EMBL/GenBank/DDBJ databases">
        <title>Genomic Encyclopedia of Archaeal and Bacterial Type Strains, Phase II (KMG-II): from individual species to whole genera.</title>
        <authorList>
            <person name="Goeker M."/>
        </authorList>
    </citation>
    <scope>NUCLEOTIDE SEQUENCE [LARGE SCALE GENOMIC DNA]</scope>
    <source>
        <strain evidence="2 3">DSM 2261</strain>
    </source>
</reference>
<comment type="caution">
    <text evidence="2">The sequence shown here is derived from an EMBL/GenBank/DDBJ whole genome shotgun (WGS) entry which is preliminary data.</text>
</comment>
<dbReference type="EMBL" id="QUMU01000012">
    <property type="protein sequence ID" value="REG25966.1"/>
    <property type="molecule type" value="Genomic_DNA"/>
</dbReference>
<keyword evidence="1" id="KW-0732">Signal</keyword>
<evidence type="ECO:0008006" key="4">
    <source>
        <dbReference type="Google" id="ProtNLM"/>
    </source>
</evidence>
<evidence type="ECO:0000313" key="3">
    <source>
        <dbReference type="Proteomes" id="UP000256345"/>
    </source>
</evidence>
<dbReference type="Proteomes" id="UP000256345">
    <property type="component" value="Unassembled WGS sequence"/>
</dbReference>
<accession>A0ABX9JRW5</accession>
<evidence type="ECO:0000256" key="1">
    <source>
        <dbReference type="SAM" id="SignalP"/>
    </source>
</evidence>
<name>A0ABX9JRW5_9BACT</name>
<protein>
    <recommendedName>
        <fullName evidence="4">Lipoprotein</fullName>
    </recommendedName>
</protein>
<keyword evidence="3" id="KW-1185">Reference proteome</keyword>
<evidence type="ECO:0000313" key="2">
    <source>
        <dbReference type="EMBL" id="REG25966.1"/>
    </source>
</evidence>
<feature type="signal peptide" evidence="1">
    <location>
        <begin position="1"/>
        <end position="27"/>
    </location>
</feature>
<proteinExistence type="predicted"/>
<feature type="chain" id="PRO_5046641814" description="Lipoprotein" evidence="1">
    <location>
        <begin position="28"/>
        <end position="252"/>
    </location>
</feature>
<organism evidence="2 3">
    <name type="scientific">Archangium gephyra</name>
    <dbReference type="NCBI Taxonomy" id="48"/>
    <lineage>
        <taxon>Bacteria</taxon>
        <taxon>Pseudomonadati</taxon>
        <taxon>Myxococcota</taxon>
        <taxon>Myxococcia</taxon>
        <taxon>Myxococcales</taxon>
        <taxon>Cystobacterineae</taxon>
        <taxon>Archangiaceae</taxon>
        <taxon>Archangium</taxon>
    </lineage>
</organism>